<proteinExistence type="predicted"/>
<keyword evidence="2" id="KW-1185">Reference proteome</keyword>
<dbReference type="Proteomes" id="UP000807353">
    <property type="component" value="Unassembled WGS sequence"/>
</dbReference>
<organism evidence="1 2">
    <name type="scientific">Collybia nuda</name>
    <dbReference type="NCBI Taxonomy" id="64659"/>
    <lineage>
        <taxon>Eukaryota</taxon>
        <taxon>Fungi</taxon>
        <taxon>Dikarya</taxon>
        <taxon>Basidiomycota</taxon>
        <taxon>Agaricomycotina</taxon>
        <taxon>Agaricomycetes</taxon>
        <taxon>Agaricomycetidae</taxon>
        <taxon>Agaricales</taxon>
        <taxon>Tricholomatineae</taxon>
        <taxon>Clitocybaceae</taxon>
        <taxon>Collybia</taxon>
    </lineage>
</organism>
<dbReference type="AlphaFoldDB" id="A0A9P6CCX8"/>
<protein>
    <submittedName>
        <fullName evidence="1">Uncharacterized protein</fullName>
    </submittedName>
</protein>
<gene>
    <name evidence="1" type="ORF">BDZ94DRAFT_855404</name>
</gene>
<name>A0A9P6CCX8_9AGAR</name>
<dbReference type="EMBL" id="MU150288">
    <property type="protein sequence ID" value="KAF9461181.1"/>
    <property type="molecule type" value="Genomic_DNA"/>
</dbReference>
<reference evidence="1" key="1">
    <citation type="submission" date="2020-11" db="EMBL/GenBank/DDBJ databases">
        <authorList>
            <consortium name="DOE Joint Genome Institute"/>
            <person name="Ahrendt S."/>
            <person name="Riley R."/>
            <person name="Andreopoulos W."/>
            <person name="Labutti K."/>
            <person name="Pangilinan J."/>
            <person name="Ruiz-Duenas F.J."/>
            <person name="Barrasa J.M."/>
            <person name="Sanchez-Garcia M."/>
            <person name="Camarero S."/>
            <person name="Miyauchi S."/>
            <person name="Serrano A."/>
            <person name="Linde D."/>
            <person name="Babiker R."/>
            <person name="Drula E."/>
            <person name="Ayuso-Fernandez I."/>
            <person name="Pacheco R."/>
            <person name="Padilla G."/>
            <person name="Ferreira P."/>
            <person name="Barriuso J."/>
            <person name="Kellner H."/>
            <person name="Castanera R."/>
            <person name="Alfaro M."/>
            <person name="Ramirez L."/>
            <person name="Pisabarro A.G."/>
            <person name="Kuo A."/>
            <person name="Tritt A."/>
            <person name="Lipzen A."/>
            <person name="He G."/>
            <person name="Yan M."/>
            <person name="Ng V."/>
            <person name="Cullen D."/>
            <person name="Martin F."/>
            <person name="Rosso M.-N."/>
            <person name="Henrissat B."/>
            <person name="Hibbett D."/>
            <person name="Martinez A.T."/>
            <person name="Grigoriev I.V."/>
        </authorList>
    </citation>
    <scope>NUCLEOTIDE SEQUENCE</scope>
    <source>
        <strain evidence="1">CBS 247.69</strain>
    </source>
</reference>
<comment type="caution">
    <text evidence="1">The sequence shown here is derived from an EMBL/GenBank/DDBJ whole genome shotgun (WGS) entry which is preliminary data.</text>
</comment>
<accession>A0A9P6CCX8</accession>
<evidence type="ECO:0000313" key="1">
    <source>
        <dbReference type="EMBL" id="KAF9461181.1"/>
    </source>
</evidence>
<sequence length="88" mass="9617">MKLSASHFEVFQIPISSLTLGIFTPTLNLPPTSYTPLLWTPPYPHLAVGYTSAPRKPTPPLSEFPPISLMTEITLAVNHPRPIAPVLS</sequence>
<evidence type="ECO:0000313" key="2">
    <source>
        <dbReference type="Proteomes" id="UP000807353"/>
    </source>
</evidence>